<dbReference type="RefSeq" id="WP_188379402.1">
    <property type="nucleotide sequence ID" value="NZ_BMDI01000001.1"/>
</dbReference>
<evidence type="ECO:0000259" key="6">
    <source>
        <dbReference type="Pfam" id="PF13664"/>
    </source>
</evidence>
<gene>
    <name evidence="7" type="ORF">GCM10008066_01840</name>
</gene>
<evidence type="ECO:0000256" key="3">
    <source>
        <dbReference type="ARBA" id="ARBA00022989"/>
    </source>
</evidence>
<comment type="subcellular location">
    <subcellularLocation>
        <location evidence="1">Membrane</location>
    </subcellularLocation>
</comment>
<reference evidence="8" key="1">
    <citation type="journal article" date="2019" name="Int. J. Syst. Evol. Microbiol.">
        <title>The Global Catalogue of Microorganisms (GCM) 10K type strain sequencing project: providing services to taxonomists for standard genome sequencing and annotation.</title>
        <authorList>
            <consortium name="The Broad Institute Genomics Platform"/>
            <consortium name="The Broad Institute Genome Sequencing Center for Infectious Disease"/>
            <person name="Wu L."/>
            <person name="Ma J."/>
        </authorList>
    </citation>
    <scope>NUCLEOTIDE SEQUENCE [LARGE SCALE GENOMIC DNA]</scope>
    <source>
        <strain evidence="8">CCM 2767</strain>
    </source>
</reference>
<feature type="transmembrane region" description="Helical" evidence="5">
    <location>
        <begin position="7"/>
        <end position="28"/>
    </location>
</feature>
<sequence length="150" mass="16383">MLQSSRFLLATLWVGVLWAVGFVVAPTLFSTLADRSLAGSIAGSLFRITAWLSLGVGAALLIMQAVAERKMTASPVRATRYLVMAMMLCTVLGYFCLQPFMASLRETLLTLQDAVQIADARRQFGWLHGVSTVVYIVQSLLGAVLILKMR</sequence>
<comment type="caution">
    <text evidence="7">The sequence shown here is derived from an EMBL/GenBank/DDBJ whole genome shotgun (WGS) entry which is preliminary data.</text>
</comment>
<feature type="transmembrane region" description="Helical" evidence="5">
    <location>
        <begin position="48"/>
        <end position="67"/>
    </location>
</feature>
<evidence type="ECO:0000313" key="8">
    <source>
        <dbReference type="Proteomes" id="UP000642180"/>
    </source>
</evidence>
<keyword evidence="4 5" id="KW-0472">Membrane</keyword>
<evidence type="ECO:0000256" key="4">
    <source>
        <dbReference type="ARBA" id="ARBA00023136"/>
    </source>
</evidence>
<dbReference type="AlphaFoldDB" id="A0A8J3ANM6"/>
<keyword evidence="8" id="KW-1185">Reference proteome</keyword>
<evidence type="ECO:0000256" key="2">
    <source>
        <dbReference type="ARBA" id="ARBA00022692"/>
    </source>
</evidence>
<dbReference type="EMBL" id="BMDI01000001">
    <property type="protein sequence ID" value="GGI16014.1"/>
    <property type="molecule type" value="Genomic_DNA"/>
</dbReference>
<feature type="transmembrane region" description="Helical" evidence="5">
    <location>
        <begin position="124"/>
        <end position="147"/>
    </location>
</feature>
<evidence type="ECO:0000313" key="7">
    <source>
        <dbReference type="EMBL" id="GGI16014.1"/>
    </source>
</evidence>
<evidence type="ECO:0000256" key="1">
    <source>
        <dbReference type="ARBA" id="ARBA00004370"/>
    </source>
</evidence>
<proteinExistence type="predicted"/>
<feature type="domain" description="TMEM205-like" evidence="6">
    <location>
        <begin position="8"/>
        <end position="106"/>
    </location>
</feature>
<dbReference type="GO" id="GO:0016020">
    <property type="term" value="C:membrane"/>
    <property type="evidence" value="ECO:0007669"/>
    <property type="project" value="UniProtKB-SubCell"/>
</dbReference>
<dbReference type="Pfam" id="PF13664">
    <property type="entry name" value="DUF4149"/>
    <property type="match status" value="1"/>
</dbReference>
<keyword evidence="3 5" id="KW-1133">Transmembrane helix</keyword>
<accession>A0A8J3ANM6</accession>
<keyword evidence="2 5" id="KW-0812">Transmembrane</keyword>
<organism evidence="7 8">
    <name type="scientific">Oxalicibacterium faecigallinarum</name>
    <dbReference type="NCBI Taxonomy" id="573741"/>
    <lineage>
        <taxon>Bacteria</taxon>
        <taxon>Pseudomonadati</taxon>
        <taxon>Pseudomonadota</taxon>
        <taxon>Betaproteobacteria</taxon>
        <taxon>Burkholderiales</taxon>
        <taxon>Oxalobacteraceae</taxon>
        <taxon>Oxalicibacterium</taxon>
    </lineage>
</organism>
<feature type="transmembrane region" description="Helical" evidence="5">
    <location>
        <begin position="79"/>
        <end position="104"/>
    </location>
</feature>
<dbReference type="Proteomes" id="UP000642180">
    <property type="component" value="Unassembled WGS sequence"/>
</dbReference>
<name>A0A8J3ANM6_9BURK</name>
<evidence type="ECO:0000256" key="5">
    <source>
        <dbReference type="SAM" id="Phobius"/>
    </source>
</evidence>
<protein>
    <recommendedName>
        <fullName evidence="6">TMEM205-like domain-containing protein</fullName>
    </recommendedName>
</protein>
<dbReference type="InterPro" id="IPR025423">
    <property type="entry name" value="TMEM205-like"/>
</dbReference>